<gene>
    <name evidence="1" type="ORF">PSYICH_LOCUS11099</name>
</gene>
<reference evidence="1" key="1">
    <citation type="submission" date="2022-01" db="EMBL/GenBank/DDBJ databases">
        <authorList>
            <person name="King R."/>
        </authorList>
    </citation>
    <scope>NUCLEOTIDE SEQUENCE</scope>
</reference>
<dbReference type="Proteomes" id="UP001153636">
    <property type="component" value="Chromosome 5"/>
</dbReference>
<keyword evidence="2" id="KW-1185">Reference proteome</keyword>
<dbReference type="OrthoDB" id="1875751at2759"/>
<evidence type="ECO:0000313" key="1">
    <source>
        <dbReference type="EMBL" id="CAH1110934.1"/>
    </source>
</evidence>
<organism evidence="1 2">
    <name type="scientific">Psylliodes chrysocephalus</name>
    <dbReference type="NCBI Taxonomy" id="3402493"/>
    <lineage>
        <taxon>Eukaryota</taxon>
        <taxon>Metazoa</taxon>
        <taxon>Ecdysozoa</taxon>
        <taxon>Arthropoda</taxon>
        <taxon>Hexapoda</taxon>
        <taxon>Insecta</taxon>
        <taxon>Pterygota</taxon>
        <taxon>Neoptera</taxon>
        <taxon>Endopterygota</taxon>
        <taxon>Coleoptera</taxon>
        <taxon>Polyphaga</taxon>
        <taxon>Cucujiformia</taxon>
        <taxon>Chrysomeloidea</taxon>
        <taxon>Chrysomelidae</taxon>
        <taxon>Galerucinae</taxon>
        <taxon>Alticini</taxon>
        <taxon>Psylliodes</taxon>
    </lineage>
</organism>
<protein>
    <submittedName>
        <fullName evidence="1">Uncharacterized protein</fullName>
    </submittedName>
</protein>
<name>A0A9P0D5N2_9CUCU</name>
<dbReference type="EMBL" id="OV651817">
    <property type="protein sequence ID" value="CAH1110934.1"/>
    <property type="molecule type" value="Genomic_DNA"/>
</dbReference>
<dbReference type="AlphaFoldDB" id="A0A9P0D5N2"/>
<accession>A0A9P0D5N2</accession>
<sequence length="165" mass="17681">MAQLLNYVFCKECDENFTLFMDETLKKCQVECKKAQPKEVMLPANLAKTRAAGRGAYGEFLMLNPGPVTATSNASSVSALRYAPYPLPLNTTPTIPLTAIAVGPAPLHYSIYDVAGCKRVFAPVRPLAATRATPTLAYSVSDLVGLQGLEIPTTVYTNMPPGLGL</sequence>
<evidence type="ECO:0000313" key="2">
    <source>
        <dbReference type="Proteomes" id="UP001153636"/>
    </source>
</evidence>
<proteinExistence type="predicted"/>